<dbReference type="PANTHER" id="PTHR43024:SF1">
    <property type="entry name" value="UDP-N-ACETYLMURAMOYL-TRIPEPTIDE--D-ALANYL-D-ALANINE LIGASE"/>
    <property type="match status" value="1"/>
</dbReference>
<evidence type="ECO:0000256" key="1">
    <source>
        <dbReference type="ARBA" id="ARBA00022598"/>
    </source>
</evidence>
<evidence type="ECO:0000313" key="5">
    <source>
        <dbReference type="EMBL" id="MBN8662633.1"/>
    </source>
</evidence>
<dbReference type="AlphaFoldDB" id="A0A8J7PII0"/>
<dbReference type="Gene3D" id="3.40.1390.10">
    <property type="entry name" value="MurE/MurF, N-terminal domain"/>
    <property type="match status" value="1"/>
</dbReference>
<evidence type="ECO:0000256" key="2">
    <source>
        <dbReference type="ARBA" id="ARBA00022741"/>
    </source>
</evidence>
<keyword evidence="2" id="KW-0547">Nucleotide-binding</keyword>
<feature type="domain" description="Mur ligase N-terminal catalytic" evidence="4">
    <location>
        <begin position="32"/>
        <end position="102"/>
    </location>
</feature>
<gene>
    <name evidence="5" type="ORF">J0M35_19855</name>
</gene>
<evidence type="ECO:0000313" key="6">
    <source>
        <dbReference type="Proteomes" id="UP000664277"/>
    </source>
</evidence>
<dbReference type="GO" id="GO:0005524">
    <property type="term" value="F:ATP binding"/>
    <property type="evidence" value="ECO:0007669"/>
    <property type="project" value="UniProtKB-KW"/>
</dbReference>
<dbReference type="SUPFAM" id="SSF63418">
    <property type="entry name" value="MurE/MurF N-terminal domain"/>
    <property type="match status" value="1"/>
</dbReference>
<dbReference type="EMBL" id="JAFLCK010000046">
    <property type="protein sequence ID" value="MBN8662633.1"/>
    <property type="molecule type" value="Genomic_DNA"/>
</dbReference>
<accession>A0A8J7PII0</accession>
<comment type="caution">
    <text evidence="5">The sequence shown here is derived from an EMBL/GenBank/DDBJ whole genome shotgun (WGS) entry which is preliminary data.</text>
</comment>
<protein>
    <recommendedName>
        <fullName evidence="4">Mur ligase N-terminal catalytic domain-containing protein</fullName>
    </recommendedName>
</protein>
<dbReference type="Pfam" id="PF01225">
    <property type="entry name" value="Mur_ligase"/>
    <property type="match status" value="1"/>
</dbReference>
<dbReference type="GO" id="GO:0016881">
    <property type="term" value="F:acid-amino acid ligase activity"/>
    <property type="evidence" value="ECO:0007669"/>
    <property type="project" value="InterPro"/>
</dbReference>
<keyword evidence="3" id="KW-0067">ATP-binding</keyword>
<proteinExistence type="predicted"/>
<dbReference type="PANTHER" id="PTHR43024">
    <property type="entry name" value="UDP-N-ACETYLMURAMOYL-TRIPEPTIDE--D-ALANYL-D-ALANINE LIGASE"/>
    <property type="match status" value="1"/>
</dbReference>
<evidence type="ECO:0000259" key="4">
    <source>
        <dbReference type="Pfam" id="PF01225"/>
    </source>
</evidence>
<sequence length="294" mass="31708">MSAQYSADEIIELTRGRMAQGMVPDEAGPLSVDTRQNLEGSWFVALPGKNFDGHDFLGDAFCGGALGCIVEDRANYAIGSTGFPLIAVDDTQEALGRLAANWRKRLRKKLTLITAESAGGRLEQSKAALALSRSLFESGETIQESAFGVDDPADDAAGQLFGPDCFYVDWRAGVSEILCSFLNIDDEQTHIVADFGPRPLDRSDWLVSVLRPDLIIFTEGGFQYDRVSGEHAEPMALLRSIMGAVEKFPPLYQTKTNAPAAPLVFSLDQGLAGALGVPYLSELLDKGVKDCLGL</sequence>
<name>A0A8J7PII0_9BACT</name>
<dbReference type="InterPro" id="IPR035911">
    <property type="entry name" value="MurE/MurF_N"/>
</dbReference>
<evidence type="ECO:0000256" key="3">
    <source>
        <dbReference type="ARBA" id="ARBA00022840"/>
    </source>
</evidence>
<reference evidence="5" key="1">
    <citation type="submission" date="2021-02" db="EMBL/GenBank/DDBJ databases">
        <title>Genome-Resolved Metagenomics of a Microbial Community Performing Photosynthetic Biological Nutrient Removal.</title>
        <authorList>
            <person name="Mcdaniel E.A."/>
        </authorList>
    </citation>
    <scope>NUCLEOTIDE SEQUENCE</scope>
    <source>
        <strain evidence="5">UWPOB_OBS1</strain>
    </source>
</reference>
<dbReference type="InterPro" id="IPR000713">
    <property type="entry name" value="Mur_ligase_N"/>
</dbReference>
<dbReference type="InterPro" id="IPR051046">
    <property type="entry name" value="MurCDEF_CellWall_CoF430Synth"/>
</dbReference>
<organism evidence="5 6">
    <name type="scientific">Candidatus Obscuribacter phosphatis</name>
    <dbReference type="NCBI Taxonomy" id="1906157"/>
    <lineage>
        <taxon>Bacteria</taxon>
        <taxon>Bacillati</taxon>
        <taxon>Candidatus Melainabacteria</taxon>
        <taxon>Candidatus Obscuribacterales</taxon>
        <taxon>Candidatus Obscuribacteraceae</taxon>
        <taxon>Candidatus Obscuribacter</taxon>
    </lineage>
</organism>
<dbReference type="Proteomes" id="UP000664277">
    <property type="component" value="Unassembled WGS sequence"/>
</dbReference>
<keyword evidence="1" id="KW-0436">Ligase</keyword>